<evidence type="ECO:0000313" key="3">
    <source>
        <dbReference type="Proteomes" id="UP000011115"/>
    </source>
</evidence>
<evidence type="ECO:0000256" key="1">
    <source>
        <dbReference type="SAM" id="MobiDB-lite"/>
    </source>
</evidence>
<organism evidence="2 3">
    <name type="scientific">Solanum tuberosum</name>
    <name type="common">Potato</name>
    <dbReference type="NCBI Taxonomy" id="4113"/>
    <lineage>
        <taxon>Eukaryota</taxon>
        <taxon>Viridiplantae</taxon>
        <taxon>Streptophyta</taxon>
        <taxon>Embryophyta</taxon>
        <taxon>Tracheophyta</taxon>
        <taxon>Spermatophyta</taxon>
        <taxon>Magnoliopsida</taxon>
        <taxon>eudicotyledons</taxon>
        <taxon>Gunneridae</taxon>
        <taxon>Pentapetalae</taxon>
        <taxon>asterids</taxon>
        <taxon>lamiids</taxon>
        <taxon>Solanales</taxon>
        <taxon>Solanaceae</taxon>
        <taxon>Solanoideae</taxon>
        <taxon>Solaneae</taxon>
        <taxon>Solanum</taxon>
    </lineage>
</organism>
<evidence type="ECO:0008006" key="4">
    <source>
        <dbReference type="Google" id="ProtNLM"/>
    </source>
</evidence>
<name>M1APF3_SOLTU</name>
<dbReference type="Proteomes" id="UP000011115">
    <property type="component" value="Unassembled WGS sequence"/>
</dbReference>
<sequence>MTPDSMTSSHGLCRFNAYFPSCEISLWFLDRAKARREGEDNGDQQIPPQVPIDPPIGNVTLAEFRTSMNLLAQALTAQANRDVAAPGKPL</sequence>
<dbReference type="AlphaFoldDB" id="M1APF3"/>
<dbReference type="Gramene" id="PGSC0003DMT400027250">
    <property type="protein sequence ID" value="PGSC0003DMT400027250"/>
    <property type="gene ID" value="PGSC0003DMG400010510"/>
</dbReference>
<reference evidence="3" key="1">
    <citation type="journal article" date="2011" name="Nature">
        <title>Genome sequence and analysis of the tuber crop potato.</title>
        <authorList>
            <consortium name="The Potato Genome Sequencing Consortium"/>
        </authorList>
    </citation>
    <scope>NUCLEOTIDE SEQUENCE [LARGE SCALE GENOMIC DNA]</scope>
    <source>
        <strain evidence="3">cv. DM1-3 516 R44</strain>
    </source>
</reference>
<proteinExistence type="predicted"/>
<dbReference type="HOGENOM" id="CLU_2445098_0_0_1"/>
<evidence type="ECO:0000313" key="2">
    <source>
        <dbReference type="EnsemblPlants" id="PGSC0003DMT400027250"/>
    </source>
</evidence>
<dbReference type="InParanoid" id="M1APF3"/>
<dbReference type="EnsemblPlants" id="PGSC0003DMT400027250">
    <property type="protein sequence ID" value="PGSC0003DMT400027250"/>
    <property type="gene ID" value="PGSC0003DMG400010510"/>
</dbReference>
<accession>M1APF3</accession>
<keyword evidence="3" id="KW-1185">Reference proteome</keyword>
<reference evidence="2" key="2">
    <citation type="submission" date="2015-06" db="UniProtKB">
        <authorList>
            <consortium name="EnsemblPlants"/>
        </authorList>
    </citation>
    <scope>IDENTIFICATION</scope>
    <source>
        <strain evidence="2">DM1-3 516 R44</strain>
    </source>
</reference>
<feature type="region of interest" description="Disordered" evidence="1">
    <location>
        <begin position="35"/>
        <end position="54"/>
    </location>
</feature>
<protein>
    <recommendedName>
        <fullName evidence="4">Gag-pol polyprotein</fullName>
    </recommendedName>
</protein>
<dbReference type="PaxDb" id="4113-PGSC0003DMT400027250"/>